<evidence type="ECO:0000256" key="3">
    <source>
        <dbReference type="ARBA" id="ARBA00022679"/>
    </source>
</evidence>
<keyword evidence="3" id="KW-0808">Transferase</keyword>
<evidence type="ECO:0000259" key="9">
    <source>
        <dbReference type="PROSITE" id="PS52029"/>
    </source>
</evidence>
<evidence type="ECO:0000256" key="6">
    <source>
        <dbReference type="ARBA" id="ARBA00023316"/>
    </source>
</evidence>
<dbReference type="GO" id="GO:0071555">
    <property type="term" value="P:cell wall organization"/>
    <property type="evidence" value="ECO:0007669"/>
    <property type="project" value="UniProtKB-UniRule"/>
</dbReference>
<feature type="domain" description="L,D-TPase catalytic" evidence="9">
    <location>
        <begin position="27"/>
        <end position="141"/>
    </location>
</feature>
<dbReference type="CDD" id="cd16913">
    <property type="entry name" value="YkuD_like"/>
    <property type="match status" value="1"/>
</dbReference>
<gene>
    <name evidence="10" type="ORF">DEM25_013665</name>
</gene>
<evidence type="ECO:0000256" key="4">
    <source>
        <dbReference type="ARBA" id="ARBA00022960"/>
    </source>
</evidence>
<evidence type="ECO:0000256" key="2">
    <source>
        <dbReference type="ARBA" id="ARBA00005992"/>
    </source>
</evidence>
<feature type="signal peptide" evidence="8">
    <location>
        <begin position="1"/>
        <end position="24"/>
    </location>
</feature>
<name>A0A3A8A708_9HYPH</name>
<dbReference type="Proteomes" id="UP000246132">
    <property type="component" value="Unassembled WGS sequence"/>
</dbReference>
<evidence type="ECO:0000256" key="8">
    <source>
        <dbReference type="SAM" id="SignalP"/>
    </source>
</evidence>
<accession>A0A3A8A708</accession>
<keyword evidence="5 7" id="KW-0573">Peptidoglycan synthesis</keyword>
<keyword evidence="8" id="KW-0732">Signal</keyword>
<protein>
    <submittedName>
        <fullName evidence="10">Murein L,D-transpeptidase</fullName>
    </submittedName>
</protein>
<keyword evidence="4 7" id="KW-0133">Cell shape</keyword>
<dbReference type="PANTHER" id="PTHR30582">
    <property type="entry name" value="L,D-TRANSPEPTIDASE"/>
    <property type="match status" value="1"/>
</dbReference>
<proteinExistence type="inferred from homology"/>
<dbReference type="RefSeq" id="WP_109766288.1">
    <property type="nucleotide sequence ID" value="NZ_CP159474.1"/>
</dbReference>
<keyword evidence="6 7" id="KW-0961">Cell wall biogenesis/degradation</keyword>
<evidence type="ECO:0000256" key="7">
    <source>
        <dbReference type="PROSITE-ProRule" id="PRU01373"/>
    </source>
</evidence>
<evidence type="ECO:0000256" key="5">
    <source>
        <dbReference type="ARBA" id="ARBA00022984"/>
    </source>
</evidence>
<dbReference type="Gene3D" id="2.40.440.10">
    <property type="entry name" value="L,D-transpeptidase catalytic domain-like"/>
    <property type="match status" value="1"/>
</dbReference>
<comment type="caution">
    <text evidence="10">The sequence shown here is derived from an EMBL/GenBank/DDBJ whole genome shotgun (WGS) entry which is preliminary data.</text>
</comment>
<reference evidence="10 11" key="1">
    <citation type="journal article" date="2018" name="Int. J. Syst. Bacteriol.">
        <title>Oceaniradius stylonemae gen. nov., sp. nov., isolated from a red alga, Stylonema cornu-cervi.</title>
        <authorList>
            <person name="Jeong S."/>
        </authorList>
    </citation>
    <scope>NUCLEOTIDE SEQUENCE [LARGE SCALE GENOMIC DNA]</scope>
    <source>
        <strain evidence="10 11">StC1</strain>
    </source>
</reference>
<evidence type="ECO:0000313" key="11">
    <source>
        <dbReference type="Proteomes" id="UP000246132"/>
    </source>
</evidence>
<evidence type="ECO:0000256" key="1">
    <source>
        <dbReference type="ARBA" id="ARBA00004752"/>
    </source>
</evidence>
<comment type="pathway">
    <text evidence="1 7">Cell wall biogenesis; peptidoglycan biosynthesis.</text>
</comment>
<comment type="similarity">
    <text evidence="2">Belongs to the YkuD family.</text>
</comment>
<evidence type="ECO:0000313" key="10">
    <source>
        <dbReference type="EMBL" id="RKF05656.1"/>
    </source>
</evidence>
<dbReference type="EMBL" id="QFWV02000008">
    <property type="protein sequence ID" value="RKF05656.1"/>
    <property type="molecule type" value="Genomic_DNA"/>
</dbReference>
<dbReference type="GO" id="GO:0018104">
    <property type="term" value="P:peptidoglycan-protein cross-linking"/>
    <property type="evidence" value="ECO:0007669"/>
    <property type="project" value="TreeGrafter"/>
</dbReference>
<dbReference type="InterPro" id="IPR038063">
    <property type="entry name" value="Transpep_catalytic_dom"/>
</dbReference>
<dbReference type="GO" id="GO:0016740">
    <property type="term" value="F:transferase activity"/>
    <property type="evidence" value="ECO:0007669"/>
    <property type="project" value="UniProtKB-KW"/>
</dbReference>
<feature type="active site" description="Nucleophile" evidence="7">
    <location>
        <position position="113"/>
    </location>
</feature>
<organism evidence="10 11">
    <name type="scientific">Oceaniradius stylonematis</name>
    <dbReference type="NCBI Taxonomy" id="2184161"/>
    <lineage>
        <taxon>Bacteria</taxon>
        <taxon>Pseudomonadati</taxon>
        <taxon>Pseudomonadota</taxon>
        <taxon>Alphaproteobacteria</taxon>
        <taxon>Hyphomicrobiales</taxon>
        <taxon>Ahrensiaceae</taxon>
        <taxon>Oceaniradius</taxon>
    </lineage>
</organism>
<feature type="active site" description="Proton donor/acceptor" evidence="7">
    <location>
        <position position="97"/>
    </location>
</feature>
<dbReference type="InterPro" id="IPR050979">
    <property type="entry name" value="LD-transpeptidase"/>
</dbReference>
<keyword evidence="11" id="KW-1185">Reference proteome</keyword>
<dbReference type="SUPFAM" id="SSF141523">
    <property type="entry name" value="L,D-transpeptidase catalytic domain-like"/>
    <property type="match status" value="1"/>
</dbReference>
<sequence>MKQFLLIFALAVAIAFPTAGDAVAARLVADVDISSQTMTVRKDGRVLYRWPVSTARPGKVTPIGTFRPQRMHRKWRSTIYGSNMPYSIFFRGPYAIHGTGAVSRLGRPASAGCVRLHTANAKRLYDLTRQVGPSNMRVRIRH</sequence>
<dbReference type="InterPro" id="IPR005490">
    <property type="entry name" value="LD_TPept_cat_dom"/>
</dbReference>
<dbReference type="GO" id="GO:0071972">
    <property type="term" value="F:peptidoglycan L,D-transpeptidase activity"/>
    <property type="evidence" value="ECO:0007669"/>
    <property type="project" value="TreeGrafter"/>
</dbReference>
<dbReference type="PROSITE" id="PS52029">
    <property type="entry name" value="LD_TPASE"/>
    <property type="match status" value="1"/>
</dbReference>
<dbReference type="GO" id="GO:0008360">
    <property type="term" value="P:regulation of cell shape"/>
    <property type="evidence" value="ECO:0007669"/>
    <property type="project" value="UniProtKB-UniRule"/>
</dbReference>
<dbReference type="OrthoDB" id="463216at2"/>
<dbReference type="PANTHER" id="PTHR30582:SF2">
    <property type="entry name" value="L,D-TRANSPEPTIDASE YCIB-RELATED"/>
    <property type="match status" value="1"/>
</dbReference>
<dbReference type="Pfam" id="PF03734">
    <property type="entry name" value="YkuD"/>
    <property type="match status" value="1"/>
</dbReference>
<dbReference type="UniPathway" id="UPA00219"/>
<dbReference type="GO" id="GO:0005576">
    <property type="term" value="C:extracellular region"/>
    <property type="evidence" value="ECO:0007669"/>
    <property type="project" value="TreeGrafter"/>
</dbReference>
<feature type="chain" id="PRO_5018561840" evidence="8">
    <location>
        <begin position="25"/>
        <end position="142"/>
    </location>
</feature>
<dbReference type="AlphaFoldDB" id="A0A3A8A708"/>